<name>A0AA35PWT9_9HYPO</name>
<proteinExistence type="predicted"/>
<dbReference type="GO" id="GO:0016788">
    <property type="term" value="F:hydrolase activity, acting on ester bonds"/>
    <property type="evidence" value="ECO:0007669"/>
    <property type="project" value="InterPro"/>
</dbReference>
<comment type="caution">
    <text evidence="3">The sequence shown here is derived from an EMBL/GenBank/DDBJ whole genome shotgun (WGS) entry which is preliminary data.</text>
</comment>
<keyword evidence="1" id="KW-0378">Hydrolase</keyword>
<dbReference type="Gene3D" id="3.40.50.1110">
    <property type="entry name" value="SGNH hydrolase"/>
    <property type="match status" value="1"/>
</dbReference>
<dbReference type="AlphaFoldDB" id="A0AA35PWT9"/>
<dbReference type="PANTHER" id="PTHR45648">
    <property type="entry name" value="GDSL LIPASE/ACYLHYDROLASE FAMILY PROTEIN (AFU_ORTHOLOGUE AFUA_4G14700)"/>
    <property type="match status" value="1"/>
</dbReference>
<dbReference type="PANTHER" id="PTHR45648:SF22">
    <property type="entry name" value="GDSL LIPASE_ACYLHYDROLASE FAMILY PROTEIN (AFU_ORTHOLOGUE AFUA_4G14700)"/>
    <property type="match status" value="1"/>
</dbReference>
<keyword evidence="4" id="KW-1185">Reference proteome</keyword>
<sequence>MRHILCFLLLFLANFGWATPHSAFRADNNWAGFPNLKSLHIFGDSYSRTGFDPSGTQPSFTNPLGNPSYPGRTSSNGPNWAGYLTTKYNDSSILAYNFAGSGATLDKSIVDNNGYDVIREIDEGYLRYYGNDTIESSTSLFVVWIGINDITNSYLERNDTTHSSIFKSFRYRIDSLYDTGARNFLLLSIPPLERAPRTTQSSDAENRVPLMKDAVQDWNERLRIFKQRIQYLHSDVNVFLFDTYSLFQKVIDDPAQYEETAVYKDTATGTDEIDTKLDECEFAANEYLWLNSMHPTSPIHEVLAKQVAKVLKAQ</sequence>
<evidence type="ECO:0000256" key="2">
    <source>
        <dbReference type="SAM" id="SignalP"/>
    </source>
</evidence>
<evidence type="ECO:0008006" key="5">
    <source>
        <dbReference type="Google" id="ProtNLM"/>
    </source>
</evidence>
<dbReference type="InterPro" id="IPR051058">
    <property type="entry name" value="GDSL_Est/Lipase"/>
</dbReference>
<dbReference type="CDD" id="cd01846">
    <property type="entry name" value="fatty_acyltransferase_like"/>
    <property type="match status" value="1"/>
</dbReference>
<dbReference type="InterPro" id="IPR001087">
    <property type="entry name" value="GDSL"/>
</dbReference>
<accession>A0AA35PWT9</accession>
<dbReference type="EMBL" id="CABFNP030000549">
    <property type="protein sequence ID" value="CAI6043282.1"/>
    <property type="molecule type" value="Genomic_DNA"/>
</dbReference>
<dbReference type="Pfam" id="PF00657">
    <property type="entry name" value="Lipase_GDSL"/>
    <property type="match status" value="1"/>
</dbReference>
<dbReference type="Proteomes" id="UP001160390">
    <property type="component" value="Unassembled WGS sequence"/>
</dbReference>
<evidence type="ECO:0000313" key="4">
    <source>
        <dbReference type="Proteomes" id="UP001160390"/>
    </source>
</evidence>
<feature type="chain" id="PRO_5041273805" description="Acetylesterase" evidence="2">
    <location>
        <begin position="19"/>
        <end position="314"/>
    </location>
</feature>
<evidence type="ECO:0000313" key="3">
    <source>
        <dbReference type="EMBL" id="CAI6043282.1"/>
    </source>
</evidence>
<dbReference type="InterPro" id="IPR036514">
    <property type="entry name" value="SGNH_hydro_sf"/>
</dbReference>
<organism evidence="3 4">
    <name type="scientific">Clonostachys chloroleuca</name>
    <dbReference type="NCBI Taxonomy" id="1926264"/>
    <lineage>
        <taxon>Eukaryota</taxon>
        <taxon>Fungi</taxon>
        <taxon>Dikarya</taxon>
        <taxon>Ascomycota</taxon>
        <taxon>Pezizomycotina</taxon>
        <taxon>Sordariomycetes</taxon>
        <taxon>Hypocreomycetidae</taxon>
        <taxon>Hypocreales</taxon>
        <taxon>Bionectriaceae</taxon>
        <taxon>Clonostachys</taxon>
    </lineage>
</organism>
<evidence type="ECO:0000256" key="1">
    <source>
        <dbReference type="ARBA" id="ARBA00022801"/>
    </source>
</evidence>
<reference evidence="3" key="1">
    <citation type="submission" date="2023-01" db="EMBL/GenBank/DDBJ databases">
        <authorList>
            <person name="Piombo E."/>
        </authorList>
    </citation>
    <scope>NUCLEOTIDE SEQUENCE</scope>
</reference>
<keyword evidence="2" id="KW-0732">Signal</keyword>
<dbReference type="SUPFAM" id="SSF52266">
    <property type="entry name" value="SGNH hydrolase"/>
    <property type="match status" value="1"/>
</dbReference>
<feature type="signal peptide" evidence="2">
    <location>
        <begin position="1"/>
        <end position="18"/>
    </location>
</feature>
<gene>
    <name evidence="3" type="ORF">CCHLO57077_00017246</name>
</gene>
<protein>
    <recommendedName>
        <fullName evidence="5">Acetylesterase</fullName>
    </recommendedName>
</protein>